<feature type="domain" description="Fungal-type protein kinase" evidence="3">
    <location>
        <begin position="140"/>
        <end position="527"/>
    </location>
</feature>
<dbReference type="SUPFAM" id="SSF56112">
    <property type="entry name" value="Protein kinase-like (PK-like)"/>
    <property type="match status" value="1"/>
</dbReference>
<feature type="domain" description="Fungal-type protein kinase" evidence="3">
    <location>
        <begin position="630"/>
        <end position="674"/>
    </location>
</feature>
<dbReference type="InterPro" id="IPR008266">
    <property type="entry name" value="Tyr_kinase_AS"/>
</dbReference>
<feature type="region of interest" description="Disordered" evidence="2">
    <location>
        <begin position="827"/>
        <end position="866"/>
    </location>
</feature>
<keyword evidence="5" id="KW-1185">Reference proteome</keyword>
<dbReference type="EMBL" id="KZ302105">
    <property type="protein sequence ID" value="PFH47550.1"/>
    <property type="molecule type" value="Genomic_DNA"/>
</dbReference>
<sequence length="907" mass="103986">MRANAIRTSVKDEIMEYAHICSKESFVQLLGPPSNATWSSVIDSVMSNCYDQAAHKWKDFPAPKSNAPESKYYGPFECLANIVSQACKVHTPDALLGEWIDTHFQSPKELSDSTSKIQPDIVHVACPERFKQVTKAISESDSSNKNKVKFWWQQIHVAVEIKKDYPTAQQLEEHVLQLCTYMKQMFQEQLDRRFIIGMLLCDDELYLWLLDRAGLVGTQKPINIHEEPKTSVQVLAAISLLPASQLGWDPTMKLYIDGEVIPSYRLPAHKRGEHDSDLFRDNWVISVGIDSNEPEDFLTVRAIDVAGTQLLCSRATIVWEAIKLSELHNFINDRLHGDGTGMDNEMYALKQTWQRTETDPQLREELDEHQMYNAAGFGDFIQCGEYVSINGQLSSTSTIRRLLKNEEFNPSGLRTSGVGERAQKLRDESNEPRHETCLTETVDSIFAEPKPLVHRVQNRIVMKGTGYPLTSSVSLLEFLTVIRDAVANHKQMYLRGVLHRDVSRGNILIFEDKGKLIDLDHAKWVKEKVQLFRPANQIPEQVIEDARVQLARTTVHSAVLELCVRYAPPVELEFSDFMEIETIPYLKKIINRRRTQGMIKGHQCITLKHIEWPDLFQLEEYSEIPNFGNRTQRGGFMRTGTTPYMSFESLLSDKYQHLAYHDIESFFWVVVYFCLTREGLQGHHRHELDKPKSVLAKQVRMVFYDEMKNMGSIRSRYIKDGDYMELVALFHKDFEVLIPLVKEWGDLLGLTCSHRNFDHDIIHVHVLRILTEKIQELKRACTPAEKEREKVEKAERKKVWASRRRFPCVEPLERCQKLSLVPDSILAPVPEPPKDYPEADKSHESQDVARRKKRARDQEALALEGSGSVSTVAGDIQVKTVASRKEQLRDLALASSGSTPIAHRTMH</sequence>
<reference evidence="4 5" key="1">
    <citation type="submission" date="2014-02" db="EMBL/GenBank/DDBJ databases">
        <title>Transposable element dynamics among asymbiotic and ectomycorrhizal Amanita fungi.</title>
        <authorList>
            <consortium name="DOE Joint Genome Institute"/>
            <person name="Hess J."/>
            <person name="Skrede I."/>
            <person name="Wolfe B."/>
            <person name="LaButti K."/>
            <person name="Ohm R.A."/>
            <person name="Grigoriev I.V."/>
            <person name="Pringle A."/>
        </authorList>
    </citation>
    <scope>NUCLEOTIDE SEQUENCE [LARGE SCALE GENOMIC DNA]</scope>
    <source>
        <strain evidence="4 5">SKay4041</strain>
    </source>
</reference>
<dbReference type="Gene3D" id="1.10.510.10">
    <property type="entry name" value="Transferase(Phosphotransferase) domain 1"/>
    <property type="match status" value="1"/>
</dbReference>
<name>A0A2A9NIM0_9AGAR</name>
<dbReference type="PANTHER" id="PTHR38248:SF2">
    <property type="entry name" value="FUNK1 11"/>
    <property type="match status" value="1"/>
</dbReference>
<keyword evidence="1" id="KW-0175">Coiled coil</keyword>
<dbReference type="Pfam" id="PF17667">
    <property type="entry name" value="Pkinase_fungal"/>
    <property type="match status" value="2"/>
</dbReference>
<gene>
    <name evidence="4" type="ORF">AMATHDRAFT_67567</name>
</gene>
<dbReference type="InterPro" id="IPR040976">
    <property type="entry name" value="Pkinase_fungal"/>
</dbReference>
<dbReference type="AlphaFoldDB" id="A0A2A9NIM0"/>
<feature type="region of interest" description="Disordered" evidence="2">
    <location>
        <begin position="413"/>
        <end position="433"/>
    </location>
</feature>
<evidence type="ECO:0000256" key="2">
    <source>
        <dbReference type="SAM" id="MobiDB-lite"/>
    </source>
</evidence>
<feature type="compositionally biased region" description="Basic and acidic residues" evidence="2">
    <location>
        <begin position="421"/>
        <end position="433"/>
    </location>
</feature>
<dbReference type="PROSITE" id="PS00109">
    <property type="entry name" value="PROTEIN_KINASE_TYR"/>
    <property type="match status" value="1"/>
</dbReference>
<evidence type="ECO:0000259" key="3">
    <source>
        <dbReference type="Pfam" id="PF17667"/>
    </source>
</evidence>
<protein>
    <recommendedName>
        <fullName evidence="3">Fungal-type protein kinase domain-containing protein</fullName>
    </recommendedName>
</protein>
<evidence type="ECO:0000313" key="4">
    <source>
        <dbReference type="EMBL" id="PFH47550.1"/>
    </source>
</evidence>
<accession>A0A2A9NIM0</accession>
<dbReference type="InterPro" id="IPR011009">
    <property type="entry name" value="Kinase-like_dom_sf"/>
</dbReference>
<feature type="compositionally biased region" description="Basic and acidic residues" evidence="2">
    <location>
        <begin position="832"/>
        <end position="849"/>
    </location>
</feature>
<evidence type="ECO:0000313" key="5">
    <source>
        <dbReference type="Proteomes" id="UP000242287"/>
    </source>
</evidence>
<proteinExistence type="predicted"/>
<dbReference type="GO" id="GO:0004672">
    <property type="term" value="F:protein kinase activity"/>
    <property type="evidence" value="ECO:0007669"/>
    <property type="project" value="InterPro"/>
</dbReference>
<feature type="coiled-coil region" evidence="1">
    <location>
        <begin position="767"/>
        <end position="804"/>
    </location>
</feature>
<dbReference type="OrthoDB" id="312874at2759"/>
<organism evidence="4 5">
    <name type="scientific">Amanita thiersii Skay4041</name>
    <dbReference type="NCBI Taxonomy" id="703135"/>
    <lineage>
        <taxon>Eukaryota</taxon>
        <taxon>Fungi</taxon>
        <taxon>Dikarya</taxon>
        <taxon>Basidiomycota</taxon>
        <taxon>Agaricomycotina</taxon>
        <taxon>Agaricomycetes</taxon>
        <taxon>Agaricomycetidae</taxon>
        <taxon>Agaricales</taxon>
        <taxon>Pluteineae</taxon>
        <taxon>Amanitaceae</taxon>
        <taxon>Amanita</taxon>
    </lineage>
</organism>
<dbReference type="Proteomes" id="UP000242287">
    <property type="component" value="Unassembled WGS sequence"/>
</dbReference>
<evidence type="ECO:0000256" key="1">
    <source>
        <dbReference type="SAM" id="Coils"/>
    </source>
</evidence>
<dbReference type="PANTHER" id="PTHR38248">
    <property type="entry name" value="FUNK1 6"/>
    <property type="match status" value="1"/>
</dbReference>